<dbReference type="Pfam" id="PF13393">
    <property type="entry name" value="tRNA-synt_His"/>
    <property type="match status" value="1"/>
</dbReference>
<dbReference type="EC" id="2.7.11.1" evidence="1"/>
<dbReference type="PANTHER" id="PTHR11042">
    <property type="entry name" value="EUKARYOTIC TRANSLATION INITIATION FACTOR 2-ALPHA KINASE EIF2-ALPHA KINASE -RELATED"/>
    <property type="match status" value="1"/>
</dbReference>
<sequence>MAEHEENAKIQKSSCSLEVQFESPSSSFEIKFECSNSRSDASCFSSRHNPADENSRYKNDFEELCALGEGAFGRVMKVLHKTDQQEYAVKIVELKYPYNHESNKKLKKEAEFLASLSHNNIVRYHASWIETWTKSSCNLEQCTDESTGGTEKTSLSSDDHGSTGSVIPYLFIQMELCTTTLRSVIDSKHLGHEEVAKLFFDIVQGLKYVHQNGICHRDLNPNNILVNSEGRPKIGDFGLARLTSGQCGKPTTLLSKDVGTELYRAPELTSGDYDSCADLYSLGIILFELCHQMKTGQERSKVLSNLRCEAIIFPDDFQPVGKLSWQKEICSYLLKHPPAERMKLDKILQVLSEEYPLQEFNISEIMDLALVDPESKSFKKVIESCFNQDVKKNADINYITPRIESTEAHTLNSIIRFIENVFCKYGASHQQTPLLTPSEMGNESTLVQLMTRDGILVNLPHNARVDFARYVVVEDIPLLTRYNTLQTYGEGGSRSHPKPKIECVYDHITSDSDSLVADAQVLSVLAAVFNGILPEEHSTNLIAVNHRDLVKAVLLSVGVKEDHLSTALEYIGRSGYDGLKGLRTNQLRKEGLDMIKLERICNMSGTHDQMKDLFLQEIDADCRKQSEMAMGHLKAVCLYYSDVIGNRTPQICLSLKWCNNVHCYSGVMFTAVRTHEDKRTDIVIADGGRYDDILTHLRANRKGKVPKKAQYGCGISVYPERVLEIQNDFWPPELVVLTCPKNKDSQKLVFATARKLRMMGFNCREEFHAEAQQIEAYKCDENVLCLIEYLPGGMMNVTHKFSNVNPITQQLSIGQFFNPNPPTINIRQEEVLSMFAVNFNQNLSADFLSDMFSGMQVIV</sequence>
<feature type="binding site" evidence="7">
    <location>
        <position position="90"/>
    </location>
    <ligand>
        <name>ATP</name>
        <dbReference type="ChEBI" id="CHEBI:30616"/>
    </ligand>
</feature>
<evidence type="ECO:0000313" key="9">
    <source>
        <dbReference type="EMBL" id="KAJ1522723.1"/>
    </source>
</evidence>
<keyword evidence="5" id="KW-0418">Kinase</keyword>
<dbReference type="SUPFAM" id="SSF55681">
    <property type="entry name" value="Class II aaRS and biotin synthetases"/>
    <property type="match status" value="1"/>
</dbReference>
<dbReference type="PROSITE" id="PS50011">
    <property type="entry name" value="PROTEIN_KINASE_DOM"/>
    <property type="match status" value="1"/>
</dbReference>
<dbReference type="InterPro" id="IPR011009">
    <property type="entry name" value="Kinase-like_dom_sf"/>
</dbReference>
<dbReference type="Proteomes" id="UP001075354">
    <property type="component" value="Chromosome 11"/>
</dbReference>
<proteinExistence type="predicted"/>
<gene>
    <name evidence="9" type="ORF">ONE63_001883</name>
</gene>
<dbReference type="InterPro" id="IPR017441">
    <property type="entry name" value="Protein_kinase_ATP_BS"/>
</dbReference>
<evidence type="ECO:0000256" key="5">
    <source>
        <dbReference type="ARBA" id="ARBA00022777"/>
    </source>
</evidence>
<organism evidence="9 10">
    <name type="scientific">Megalurothrips usitatus</name>
    <name type="common">bean blossom thrips</name>
    <dbReference type="NCBI Taxonomy" id="439358"/>
    <lineage>
        <taxon>Eukaryota</taxon>
        <taxon>Metazoa</taxon>
        <taxon>Ecdysozoa</taxon>
        <taxon>Arthropoda</taxon>
        <taxon>Hexapoda</taxon>
        <taxon>Insecta</taxon>
        <taxon>Pterygota</taxon>
        <taxon>Neoptera</taxon>
        <taxon>Paraneoptera</taxon>
        <taxon>Thysanoptera</taxon>
        <taxon>Terebrantia</taxon>
        <taxon>Thripoidea</taxon>
        <taxon>Thripidae</taxon>
        <taxon>Megalurothrips</taxon>
    </lineage>
</organism>
<protein>
    <recommendedName>
        <fullName evidence="1">non-specific serine/threonine protein kinase</fullName>
        <ecNumber evidence="1">2.7.11.1</ecNumber>
    </recommendedName>
</protein>
<dbReference type="GO" id="GO:0005524">
    <property type="term" value="F:ATP binding"/>
    <property type="evidence" value="ECO:0007669"/>
    <property type="project" value="UniProtKB-UniRule"/>
</dbReference>
<dbReference type="GO" id="GO:0004694">
    <property type="term" value="F:eukaryotic translation initiation factor 2alpha kinase activity"/>
    <property type="evidence" value="ECO:0007669"/>
    <property type="project" value="TreeGrafter"/>
</dbReference>
<evidence type="ECO:0000256" key="4">
    <source>
        <dbReference type="ARBA" id="ARBA00022741"/>
    </source>
</evidence>
<dbReference type="EMBL" id="JAPTSV010000011">
    <property type="protein sequence ID" value="KAJ1522723.1"/>
    <property type="molecule type" value="Genomic_DNA"/>
</dbReference>
<dbReference type="PANTHER" id="PTHR11042:SF160">
    <property type="entry name" value="EUKARYOTIC TRANSLATION INITIATION FACTOR 2-ALPHA KINASE 1"/>
    <property type="match status" value="1"/>
</dbReference>
<evidence type="ECO:0000256" key="3">
    <source>
        <dbReference type="ARBA" id="ARBA00022679"/>
    </source>
</evidence>
<evidence type="ECO:0000256" key="2">
    <source>
        <dbReference type="ARBA" id="ARBA00022527"/>
    </source>
</evidence>
<keyword evidence="4 7" id="KW-0547">Nucleotide-binding</keyword>
<keyword evidence="6 7" id="KW-0067">ATP-binding</keyword>
<dbReference type="InterPro" id="IPR041715">
    <property type="entry name" value="HisRS-like_core"/>
</dbReference>
<dbReference type="GO" id="GO:0005737">
    <property type="term" value="C:cytoplasm"/>
    <property type="evidence" value="ECO:0007669"/>
    <property type="project" value="TreeGrafter"/>
</dbReference>
<feature type="domain" description="Protein kinase" evidence="8">
    <location>
        <begin position="61"/>
        <end position="358"/>
    </location>
</feature>
<evidence type="ECO:0000259" key="8">
    <source>
        <dbReference type="PROSITE" id="PS50011"/>
    </source>
</evidence>
<dbReference type="InterPro" id="IPR000719">
    <property type="entry name" value="Prot_kinase_dom"/>
</dbReference>
<dbReference type="InterPro" id="IPR050339">
    <property type="entry name" value="CC_SR_Kinase"/>
</dbReference>
<dbReference type="GO" id="GO:0005634">
    <property type="term" value="C:nucleus"/>
    <property type="evidence" value="ECO:0007669"/>
    <property type="project" value="TreeGrafter"/>
</dbReference>
<evidence type="ECO:0000256" key="7">
    <source>
        <dbReference type="PROSITE-ProRule" id="PRU10141"/>
    </source>
</evidence>
<name>A0AAV7X9Q7_9NEOP</name>
<dbReference type="Gene3D" id="1.10.510.10">
    <property type="entry name" value="Transferase(Phosphotransferase) domain 1"/>
    <property type="match status" value="1"/>
</dbReference>
<evidence type="ECO:0000313" key="10">
    <source>
        <dbReference type="Proteomes" id="UP001075354"/>
    </source>
</evidence>
<dbReference type="Gene3D" id="3.30.930.10">
    <property type="entry name" value="Bira Bifunctional Protein, Domain 2"/>
    <property type="match status" value="1"/>
</dbReference>
<accession>A0AAV7X9Q7</accession>
<dbReference type="PROSITE" id="PS00107">
    <property type="entry name" value="PROTEIN_KINASE_ATP"/>
    <property type="match status" value="1"/>
</dbReference>
<dbReference type="AlphaFoldDB" id="A0AAV7X9Q7"/>
<evidence type="ECO:0000256" key="1">
    <source>
        <dbReference type="ARBA" id="ARBA00012513"/>
    </source>
</evidence>
<dbReference type="SUPFAM" id="SSF56112">
    <property type="entry name" value="Protein kinase-like (PK-like)"/>
    <property type="match status" value="1"/>
</dbReference>
<keyword evidence="2" id="KW-0723">Serine/threonine-protein kinase</keyword>
<dbReference type="Pfam" id="PF00069">
    <property type="entry name" value="Pkinase"/>
    <property type="match status" value="1"/>
</dbReference>
<keyword evidence="3" id="KW-0808">Transferase</keyword>
<dbReference type="Gene3D" id="3.30.200.20">
    <property type="entry name" value="Phosphorylase Kinase, domain 1"/>
    <property type="match status" value="1"/>
</dbReference>
<keyword evidence="10" id="KW-1185">Reference proteome</keyword>
<dbReference type="InterPro" id="IPR045864">
    <property type="entry name" value="aa-tRNA-synth_II/BPL/LPL"/>
</dbReference>
<evidence type="ECO:0000256" key="6">
    <source>
        <dbReference type="ARBA" id="ARBA00022840"/>
    </source>
</evidence>
<reference evidence="9" key="1">
    <citation type="submission" date="2022-12" db="EMBL/GenBank/DDBJ databases">
        <title>Chromosome-level genome assembly of the bean flower thrips Megalurothrips usitatus.</title>
        <authorList>
            <person name="Ma L."/>
            <person name="Liu Q."/>
            <person name="Li H."/>
            <person name="Cai W."/>
        </authorList>
    </citation>
    <scope>NUCLEOTIDE SEQUENCE</scope>
    <source>
        <strain evidence="9">Cailab_2022a</strain>
    </source>
</reference>
<comment type="caution">
    <text evidence="9">The sequence shown here is derived from an EMBL/GenBank/DDBJ whole genome shotgun (WGS) entry which is preliminary data.</text>
</comment>